<dbReference type="GO" id="GO:0006511">
    <property type="term" value="P:ubiquitin-dependent protein catabolic process"/>
    <property type="evidence" value="ECO:0007669"/>
    <property type="project" value="UniProtKB-UniRule"/>
</dbReference>
<evidence type="ECO:0000256" key="1">
    <source>
        <dbReference type="ARBA" id="ARBA00000707"/>
    </source>
</evidence>
<dbReference type="SUPFAM" id="SSF54001">
    <property type="entry name" value="Cysteine proteinases"/>
    <property type="match status" value="1"/>
</dbReference>
<feature type="site" description="Important for enzyme activity" evidence="7">
    <location>
        <position position="191"/>
    </location>
</feature>
<keyword evidence="4 7" id="KW-0833">Ubl conjugation pathway</keyword>
<dbReference type="PANTHER" id="PTHR10589:SF17">
    <property type="entry name" value="UBIQUITIN CARBOXYL-TERMINAL HYDROLASE"/>
    <property type="match status" value="1"/>
</dbReference>
<keyword evidence="11" id="KW-1185">Reference proteome</keyword>
<dbReference type="InterPro" id="IPR001578">
    <property type="entry name" value="Peptidase_C12_UCH"/>
</dbReference>
<dbReference type="Proteomes" id="UP000295083">
    <property type="component" value="Unassembled WGS sequence"/>
</dbReference>
<dbReference type="CDD" id="cd09616">
    <property type="entry name" value="Peptidase_C12_UCH_L1_L3"/>
    <property type="match status" value="1"/>
</dbReference>
<evidence type="ECO:0000256" key="4">
    <source>
        <dbReference type="ARBA" id="ARBA00022786"/>
    </source>
</evidence>
<dbReference type="Gene3D" id="3.40.532.10">
    <property type="entry name" value="Peptidase C12, ubiquitin carboxyl-terminal hydrolase"/>
    <property type="match status" value="1"/>
</dbReference>
<feature type="site" description="Transition state stabilizer" evidence="7">
    <location>
        <position position="93"/>
    </location>
</feature>
<dbReference type="InterPro" id="IPR036959">
    <property type="entry name" value="Peptidase_C12_UCH_sf"/>
</dbReference>
<proteinExistence type="inferred from homology"/>
<evidence type="ECO:0000256" key="7">
    <source>
        <dbReference type="PROSITE-ProRule" id="PRU01393"/>
    </source>
</evidence>
<organism evidence="10 11">
    <name type="scientific">Colletotrichum spinosum</name>
    <dbReference type="NCBI Taxonomy" id="1347390"/>
    <lineage>
        <taxon>Eukaryota</taxon>
        <taxon>Fungi</taxon>
        <taxon>Dikarya</taxon>
        <taxon>Ascomycota</taxon>
        <taxon>Pezizomycotina</taxon>
        <taxon>Sordariomycetes</taxon>
        <taxon>Hypocreomycetidae</taxon>
        <taxon>Glomerellales</taxon>
        <taxon>Glomerellaceae</taxon>
        <taxon>Colletotrichum</taxon>
        <taxon>Colletotrichum orbiculare species complex</taxon>
    </lineage>
</organism>
<evidence type="ECO:0000259" key="9">
    <source>
        <dbReference type="PROSITE" id="PS52048"/>
    </source>
</evidence>
<dbReference type="PRINTS" id="PR00707">
    <property type="entry name" value="UBCTHYDRLASE"/>
</dbReference>
<keyword evidence="6 7" id="KW-0788">Thiol protease</keyword>
<sequence length="242" mass="26243">MPQTYNKAVIPLESNPDVFNELIALLGASPSLQFEDVLALDDPALLPQKILALVLVFPTTPTFEARLEAEEAGAQDWMVEHNEDEEDAVWFKQTINNACGLYAVLHALANGRAKDFLRPGSLLDTLLSITAPMDPAQAAMVLEGSQELESAYTSIATKGVTVAPASAEDEVNFHYICFVKSPDTGHLFELDGDRKGPVDRGIPDEDERVDLGSQSLDIVRDFIAKGGDNIGFSLMALVQESP</sequence>
<evidence type="ECO:0000256" key="3">
    <source>
        <dbReference type="ARBA" id="ARBA00022670"/>
    </source>
</evidence>
<reference evidence="10 11" key="1">
    <citation type="submission" date="2018-11" db="EMBL/GenBank/DDBJ databases">
        <title>Genome sequence and assembly of Colletotrichum spinosum.</title>
        <authorList>
            <person name="Gan P."/>
            <person name="Shirasu K."/>
        </authorList>
    </citation>
    <scope>NUCLEOTIDE SEQUENCE [LARGE SCALE GENOMIC DNA]</scope>
    <source>
        <strain evidence="10 11">CBS 515.97</strain>
    </source>
</reference>
<dbReference type="InterPro" id="IPR038765">
    <property type="entry name" value="Papain-like_cys_pep_sf"/>
</dbReference>
<accession>A0A4R8QH63</accession>
<feature type="active site" description="Nucleophile" evidence="7">
    <location>
        <position position="99"/>
    </location>
</feature>
<dbReference type="EC" id="3.4.19.12" evidence="8"/>
<gene>
    <name evidence="10" type="primary">UCHL3</name>
    <name evidence="10" type="ORF">C8035_v010237</name>
</gene>
<dbReference type="GO" id="GO:0004843">
    <property type="term" value="F:cysteine-type deubiquitinase activity"/>
    <property type="evidence" value="ECO:0007669"/>
    <property type="project" value="UniProtKB-UniRule"/>
</dbReference>
<dbReference type="Pfam" id="PF01088">
    <property type="entry name" value="Peptidase_C12"/>
    <property type="match status" value="1"/>
</dbReference>
<feature type="domain" description="UCH catalytic" evidence="9">
    <location>
        <begin position="8"/>
        <end position="239"/>
    </location>
</feature>
<dbReference type="EMBL" id="QAPG01000049">
    <property type="protein sequence ID" value="TDZ34805.1"/>
    <property type="molecule type" value="Genomic_DNA"/>
</dbReference>
<protein>
    <recommendedName>
        <fullName evidence="8">Ubiquitin carboxyl-terminal hydrolase</fullName>
        <ecNumber evidence="8">3.4.19.12</ecNumber>
    </recommendedName>
</protein>
<comment type="similarity">
    <text evidence="2 7 8">Belongs to the peptidase C12 family.</text>
</comment>
<keyword evidence="5 7" id="KW-0378">Hydrolase</keyword>
<dbReference type="AlphaFoldDB" id="A0A4R8QH63"/>
<evidence type="ECO:0000313" key="10">
    <source>
        <dbReference type="EMBL" id="TDZ34805.1"/>
    </source>
</evidence>
<dbReference type="PROSITE" id="PS52048">
    <property type="entry name" value="UCH_DOMAIN"/>
    <property type="match status" value="1"/>
</dbReference>
<dbReference type="PANTHER" id="PTHR10589">
    <property type="entry name" value="UBIQUITIN CARBOXYL-TERMINAL HYDROLASE"/>
    <property type="match status" value="1"/>
</dbReference>
<evidence type="ECO:0000256" key="6">
    <source>
        <dbReference type="ARBA" id="ARBA00022807"/>
    </source>
</evidence>
<dbReference type="InterPro" id="IPR057254">
    <property type="entry name" value="UCH_AS"/>
</dbReference>
<comment type="caution">
    <text evidence="10">The sequence shown here is derived from an EMBL/GenBank/DDBJ whole genome shotgun (WGS) entry which is preliminary data.</text>
</comment>
<dbReference type="GO" id="GO:0005737">
    <property type="term" value="C:cytoplasm"/>
    <property type="evidence" value="ECO:0007669"/>
    <property type="project" value="TreeGrafter"/>
</dbReference>
<feature type="active site" description="Proton donor" evidence="7">
    <location>
        <position position="174"/>
    </location>
</feature>
<evidence type="ECO:0000256" key="8">
    <source>
        <dbReference type="RuleBase" id="RU361215"/>
    </source>
</evidence>
<evidence type="ECO:0000256" key="5">
    <source>
        <dbReference type="ARBA" id="ARBA00022801"/>
    </source>
</evidence>
<keyword evidence="3 7" id="KW-0645">Protease</keyword>
<evidence type="ECO:0000313" key="11">
    <source>
        <dbReference type="Proteomes" id="UP000295083"/>
    </source>
</evidence>
<dbReference type="GO" id="GO:0016579">
    <property type="term" value="P:protein deubiquitination"/>
    <property type="evidence" value="ECO:0007669"/>
    <property type="project" value="TreeGrafter"/>
</dbReference>
<dbReference type="PROSITE" id="PS00140">
    <property type="entry name" value="UCH_1"/>
    <property type="match status" value="1"/>
</dbReference>
<evidence type="ECO:0000256" key="2">
    <source>
        <dbReference type="ARBA" id="ARBA00009326"/>
    </source>
</evidence>
<name>A0A4R8QH63_9PEZI</name>
<comment type="catalytic activity">
    <reaction evidence="1 7 8">
        <text>Thiol-dependent hydrolysis of ester, thioester, amide, peptide and isopeptide bonds formed by the C-terminal Gly of ubiquitin (a 76-residue protein attached to proteins as an intracellular targeting signal).</text>
        <dbReference type="EC" id="3.4.19.12"/>
    </reaction>
</comment>